<feature type="signal peptide" evidence="1">
    <location>
        <begin position="1"/>
        <end position="24"/>
    </location>
</feature>
<dbReference type="Proteomes" id="UP000249363">
    <property type="component" value="Unassembled WGS sequence"/>
</dbReference>
<dbReference type="AlphaFoldDB" id="A0A364KQS5"/>
<gene>
    <name evidence="2" type="ORF">BHQ10_001911</name>
</gene>
<evidence type="ECO:0000256" key="1">
    <source>
        <dbReference type="SAM" id="SignalP"/>
    </source>
</evidence>
<sequence length="214" mass="23043">MKSSVTKILSGLFIGLLLGAPALGNPVPIEGEKGVEKRQFLEELIIAAITGAGSGALNSLLGPEQPGCTWKSTHDDQNWWARVYTEISGTNYTAADICWTQGGYTITDNDAQAATCLLNEHINQDFSCISQDDTNCNYPNSAFGNVRILHDLSTSAHQQLDSFAGQRAINVTNTIPGLEHGFDISTNVNMLIYNNDGTSTGWTVELRGTGDEDC</sequence>
<keyword evidence="1" id="KW-0732">Signal</keyword>
<feature type="chain" id="PRO_5017081890" description="Ecp2 effector protein domain-containing protein" evidence="1">
    <location>
        <begin position="25"/>
        <end position="214"/>
    </location>
</feature>
<evidence type="ECO:0008006" key="4">
    <source>
        <dbReference type="Google" id="ProtNLM"/>
    </source>
</evidence>
<dbReference type="GeneID" id="63791128"/>
<evidence type="ECO:0000313" key="2">
    <source>
        <dbReference type="EMBL" id="RAO65899.1"/>
    </source>
</evidence>
<evidence type="ECO:0000313" key="3">
    <source>
        <dbReference type="Proteomes" id="UP000249363"/>
    </source>
</evidence>
<protein>
    <recommendedName>
        <fullName evidence="4">Ecp2 effector protein domain-containing protein</fullName>
    </recommendedName>
</protein>
<organism evidence="2 3">
    <name type="scientific">Talaromyces amestolkiae</name>
    <dbReference type="NCBI Taxonomy" id="1196081"/>
    <lineage>
        <taxon>Eukaryota</taxon>
        <taxon>Fungi</taxon>
        <taxon>Dikarya</taxon>
        <taxon>Ascomycota</taxon>
        <taxon>Pezizomycotina</taxon>
        <taxon>Eurotiomycetes</taxon>
        <taxon>Eurotiomycetidae</taxon>
        <taxon>Eurotiales</taxon>
        <taxon>Trichocomaceae</taxon>
        <taxon>Talaromyces</taxon>
        <taxon>Talaromyces sect. Talaromyces</taxon>
    </lineage>
</organism>
<name>A0A364KQS5_TALAM</name>
<dbReference type="OrthoDB" id="4518819at2759"/>
<dbReference type="EMBL" id="MIKG01000002">
    <property type="protein sequence ID" value="RAO65899.1"/>
    <property type="molecule type" value="Genomic_DNA"/>
</dbReference>
<keyword evidence="3" id="KW-1185">Reference proteome</keyword>
<comment type="caution">
    <text evidence="2">The sequence shown here is derived from an EMBL/GenBank/DDBJ whole genome shotgun (WGS) entry which is preliminary data.</text>
</comment>
<reference evidence="2 3" key="1">
    <citation type="journal article" date="2017" name="Biotechnol. Biofuels">
        <title>Differential beta-glucosidase expression as a function of carbon source availability in Talaromyces amestolkiae: a genomic and proteomic approach.</title>
        <authorList>
            <person name="de Eugenio L.I."/>
            <person name="Mendez-Liter J.A."/>
            <person name="Nieto-Dominguez M."/>
            <person name="Alonso L."/>
            <person name="Gil-Munoz J."/>
            <person name="Barriuso J."/>
            <person name="Prieto A."/>
            <person name="Martinez M.J."/>
        </authorList>
    </citation>
    <scope>NUCLEOTIDE SEQUENCE [LARGE SCALE GENOMIC DNA]</scope>
    <source>
        <strain evidence="2 3">CIB</strain>
    </source>
</reference>
<proteinExistence type="predicted"/>
<dbReference type="RefSeq" id="XP_040730416.1">
    <property type="nucleotide sequence ID" value="XM_040873999.1"/>
</dbReference>
<accession>A0A364KQS5</accession>